<dbReference type="Proteomes" id="UP000567179">
    <property type="component" value="Unassembled WGS sequence"/>
</dbReference>
<name>A0A8H5BSR5_9AGAR</name>
<gene>
    <name evidence="1" type="ORF">D9619_011452</name>
</gene>
<keyword evidence="2" id="KW-1185">Reference proteome</keyword>
<dbReference type="EMBL" id="JAACJJ010000003">
    <property type="protein sequence ID" value="KAF5328877.1"/>
    <property type="molecule type" value="Genomic_DNA"/>
</dbReference>
<evidence type="ECO:0000313" key="1">
    <source>
        <dbReference type="EMBL" id="KAF5328877.1"/>
    </source>
</evidence>
<comment type="caution">
    <text evidence="1">The sequence shown here is derived from an EMBL/GenBank/DDBJ whole genome shotgun (WGS) entry which is preliminary data.</text>
</comment>
<reference evidence="1 2" key="1">
    <citation type="journal article" date="2020" name="ISME J.">
        <title>Uncovering the hidden diversity of litter-decomposition mechanisms in mushroom-forming fungi.</title>
        <authorList>
            <person name="Floudas D."/>
            <person name="Bentzer J."/>
            <person name="Ahren D."/>
            <person name="Johansson T."/>
            <person name="Persson P."/>
            <person name="Tunlid A."/>
        </authorList>
    </citation>
    <scope>NUCLEOTIDE SEQUENCE [LARGE SCALE GENOMIC DNA]</scope>
    <source>
        <strain evidence="1 2">CBS 101986</strain>
    </source>
</reference>
<accession>A0A8H5BSR5</accession>
<dbReference type="AlphaFoldDB" id="A0A8H5BSR5"/>
<organism evidence="1 2">
    <name type="scientific">Psilocybe cf. subviscida</name>
    <dbReference type="NCBI Taxonomy" id="2480587"/>
    <lineage>
        <taxon>Eukaryota</taxon>
        <taxon>Fungi</taxon>
        <taxon>Dikarya</taxon>
        <taxon>Basidiomycota</taxon>
        <taxon>Agaricomycotina</taxon>
        <taxon>Agaricomycetes</taxon>
        <taxon>Agaricomycetidae</taxon>
        <taxon>Agaricales</taxon>
        <taxon>Agaricineae</taxon>
        <taxon>Strophariaceae</taxon>
        <taxon>Psilocybe</taxon>
    </lineage>
</organism>
<evidence type="ECO:0000313" key="2">
    <source>
        <dbReference type="Proteomes" id="UP000567179"/>
    </source>
</evidence>
<sequence>MVRIVEACARQTSTFTSNGYMRPSEAIRGWMSSISLFRNLTSDAHFHTYSSFREHLPPIGVTPRSLQKFMRGSFDTANPLAYCTTVSSASVPLNSSQTTTAAGINIFSLVDRDAFRDSEEMDTLLTTAQWREPRRSGERTAPGSYVCINGDNLP</sequence>
<protein>
    <submittedName>
        <fullName evidence="1">Uncharacterized protein</fullName>
    </submittedName>
</protein>
<proteinExistence type="predicted"/>